<evidence type="ECO:0000256" key="1">
    <source>
        <dbReference type="SAM" id="MobiDB-lite"/>
    </source>
</evidence>
<protein>
    <submittedName>
        <fullName evidence="2">Uncharacterized protein</fullName>
    </submittedName>
</protein>
<sequence length="48" mass="4808">WKQASPSCSCSSSSPPPCSGSGPSWTSFAGQVRACSEGASCCGHWSSP</sequence>
<dbReference type="EMBL" id="CADCTB010000219">
    <property type="protein sequence ID" value="CAA9277128.1"/>
    <property type="molecule type" value="Genomic_DNA"/>
</dbReference>
<accession>A0A6J4JDD1</accession>
<feature type="non-terminal residue" evidence="2">
    <location>
        <position position="1"/>
    </location>
</feature>
<feature type="region of interest" description="Disordered" evidence="1">
    <location>
        <begin position="1"/>
        <end position="23"/>
    </location>
</feature>
<proteinExistence type="predicted"/>
<dbReference type="AlphaFoldDB" id="A0A6J4JDD1"/>
<organism evidence="2">
    <name type="scientific">uncultured Acidimicrobiales bacterium</name>
    <dbReference type="NCBI Taxonomy" id="310071"/>
    <lineage>
        <taxon>Bacteria</taxon>
        <taxon>Bacillati</taxon>
        <taxon>Actinomycetota</taxon>
        <taxon>Acidimicrobiia</taxon>
        <taxon>Acidimicrobiales</taxon>
        <taxon>environmental samples</taxon>
    </lineage>
</organism>
<feature type="non-terminal residue" evidence="2">
    <location>
        <position position="48"/>
    </location>
</feature>
<reference evidence="2" key="1">
    <citation type="submission" date="2020-02" db="EMBL/GenBank/DDBJ databases">
        <authorList>
            <person name="Meier V. D."/>
        </authorList>
    </citation>
    <scope>NUCLEOTIDE SEQUENCE</scope>
    <source>
        <strain evidence="2">AVDCRST_MAG10</strain>
    </source>
</reference>
<name>A0A6J4JDD1_9ACTN</name>
<gene>
    <name evidence="2" type="ORF">AVDCRST_MAG10-3656</name>
</gene>
<evidence type="ECO:0000313" key="2">
    <source>
        <dbReference type="EMBL" id="CAA9277128.1"/>
    </source>
</evidence>